<keyword evidence="5 6" id="KW-0472">Membrane</keyword>
<protein>
    <recommendedName>
        <fullName evidence="6">Phosphate transporter</fullName>
    </recommendedName>
</protein>
<name>A0ABT8D5D4_9RHOB</name>
<keyword evidence="6" id="KW-0592">Phosphate transport</keyword>
<evidence type="ECO:0000313" key="8">
    <source>
        <dbReference type="Proteomes" id="UP001243846"/>
    </source>
</evidence>
<feature type="transmembrane region" description="Helical" evidence="6">
    <location>
        <begin position="198"/>
        <end position="219"/>
    </location>
</feature>
<feature type="transmembrane region" description="Helical" evidence="6">
    <location>
        <begin position="389"/>
        <end position="406"/>
    </location>
</feature>
<comment type="subcellular location">
    <subcellularLocation>
        <location evidence="1 6">Membrane</location>
        <topology evidence="1 6">Multi-pass membrane protein</topology>
    </subcellularLocation>
</comment>
<proteinExistence type="inferred from homology"/>
<feature type="transmembrane region" description="Helical" evidence="6">
    <location>
        <begin position="464"/>
        <end position="489"/>
    </location>
</feature>
<keyword evidence="8" id="KW-1185">Reference proteome</keyword>
<dbReference type="Pfam" id="PF01384">
    <property type="entry name" value="PHO4"/>
    <property type="match status" value="1"/>
</dbReference>
<evidence type="ECO:0000256" key="3">
    <source>
        <dbReference type="ARBA" id="ARBA00022692"/>
    </source>
</evidence>
<keyword evidence="3 6" id="KW-0812">Transmembrane</keyword>
<dbReference type="PANTHER" id="PTHR11101">
    <property type="entry name" value="PHOSPHATE TRANSPORTER"/>
    <property type="match status" value="1"/>
</dbReference>
<evidence type="ECO:0000256" key="6">
    <source>
        <dbReference type="RuleBase" id="RU363058"/>
    </source>
</evidence>
<feature type="transmembrane region" description="Helical" evidence="6">
    <location>
        <begin position="231"/>
        <end position="254"/>
    </location>
</feature>
<evidence type="ECO:0000313" key="7">
    <source>
        <dbReference type="EMBL" id="MDN3711965.1"/>
    </source>
</evidence>
<evidence type="ECO:0000256" key="4">
    <source>
        <dbReference type="ARBA" id="ARBA00022989"/>
    </source>
</evidence>
<sequence>MAQNDLEARHLETLDRDLGRFSNLEVATGYISRPLVAPGIAFVFILLAGLVAAVLLGHSNNVMIVVVAAIFGAYMALNIGANDVANNMGPAVGANALTMGGAIIIAAVFESAGALIAGGDVVTTISRGIVAPESIGTQATFIWAMMAALLSSALWVNLATWIGAPVSTTHSVVGGVMGAGIAAAGFGAVNWGNVTTIAASWVISPLLGGAIAAAFLWFIKSQIVYRDDKIAAARLWVPVLVGIMAGTFSSYLALKGLRQLIEVTLTGSLLIGLGIGIATWLIMIPVIRRQSEGAENRNKSLKPLFGIPLVVSAAMLSFAHGANDVANAVGPLAAIVEAAQSGAVTENVSIPLWVMLIGAFGISFGLFLFGPKLIRMVGSQITKLNPMRAFCVALSAALTVIVASGMGLPVSSTHIAVGAIFGVGFFREWDAERRLRKARVAMPVEDQLGPEERRRRKLVRRTHVTTIATAWVVTLPAAAVLSAIIFLGLNAISG</sequence>
<feature type="transmembrane region" description="Helical" evidence="6">
    <location>
        <begin position="62"/>
        <end position="80"/>
    </location>
</feature>
<feature type="transmembrane region" description="Helical" evidence="6">
    <location>
        <begin position="304"/>
        <end position="322"/>
    </location>
</feature>
<feature type="transmembrane region" description="Helical" evidence="6">
    <location>
        <begin position="260"/>
        <end position="283"/>
    </location>
</feature>
<evidence type="ECO:0000256" key="1">
    <source>
        <dbReference type="ARBA" id="ARBA00004141"/>
    </source>
</evidence>
<dbReference type="RefSeq" id="WP_377683991.1">
    <property type="nucleotide sequence ID" value="NZ_JBHMDZ010000002.1"/>
</dbReference>
<dbReference type="InterPro" id="IPR001204">
    <property type="entry name" value="Phos_transporter"/>
</dbReference>
<keyword evidence="2 6" id="KW-0813">Transport</keyword>
<evidence type="ECO:0000256" key="2">
    <source>
        <dbReference type="ARBA" id="ARBA00022448"/>
    </source>
</evidence>
<accession>A0ABT8D5D4</accession>
<feature type="transmembrane region" description="Helical" evidence="6">
    <location>
        <begin position="139"/>
        <end position="160"/>
    </location>
</feature>
<evidence type="ECO:0000256" key="5">
    <source>
        <dbReference type="ARBA" id="ARBA00023136"/>
    </source>
</evidence>
<comment type="caution">
    <text evidence="7">The sequence shown here is derived from an EMBL/GenBank/DDBJ whole genome shotgun (WGS) entry which is preliminary data.</text>
</comment>
<keyword evidence="4 6" id="KW-1133">Transmembrane helix</keyword>
<feature type="transmembrane region" description="Helical" evidence="6">
    <location>
        <begin position="412"/>
        <end position="429"/>
    </location>
</feature>
<feature type="transmembrane region" description="Helical" evidence="6">
    <location>
        <begin position="92"/>
        <end position="119"/>
    </location>
</feature>
<feature type="transmembrane region" description="Helical" evidence="6">
    <location>
        <begin position="35"/>
        <end position="56"/>
    </location>
</feature>
<reference evidence="8" key="1">
    <citation type="journal article" date="2019" name="Int. J. Syst. Evol. Microbiol.">
        <title>The Global Catalogue of Microorganisms (GCM) 10K type strain sequencing project: providing services to taxonomists for standard genome sequencing and annotation.</title>
        <authorList>
            <consortium name="The Broad Institute Genomics Platform"/>
            <consortium name="The Broad Institute Genome Sequencing Center for Infectious Disease"/>
            <person name="Wu L."/>
            <person name="Ma J."/>
        </authorList>
    </citation>
    <scope>NUCLEOTIDE SEQUENCE [LARGE SCALE GENOMIC DNA]</scope>
    <source>
        <strain evidence="8">CECT 8482</strain>
    </source>
</reference>
<feature type="transmembrane region" description="Helical" evidence="6">
    <location>
        <begin position="350"/>
        <end position="369"/>
    </location>
</feature>
<dbReference type="PANTHER" id="PTHR11101:SF80">
    <property type="entry name" value="PHOSPHATE TRANSPORTER"/>
    <property type="match status" value="1"/>
</dbReference>
<gene>
    <name evidence="7" type="ORF">QWZ10_09330</name>
</gene>
<comment type="similarity">
    <text evidence="6">Belongs to the inorganic phosphate transporter (PiT) (TC 2.A.20) family.</text>
</comment>
<organism evidence="7 8">
    <name type="scientific">Paracoccus cavernae</name>
    <dbReference type="NCBI Taxonomy" id="1571207"/>
    <lineage>
        <taxon>Bacteria</taxon>
        <taxon>Pseudomonadati</taxon>
        <taxon>Pseudomonadota</taxon>
        <taxon>Alphaproteobacteria</taxon>
        <taxon>Rhodobacterales</taxon>
        <taxon>Paracoccaceae</taxon>
        <taxon>Paracoccus</taxon>
    </lineage>
</organism>
<dbReference type="EMBL" id="JAUFRC010000001">
    <property type="protein sequence ID" value="MDN3711965.1"/>
    <property type="molecule type" value="Genomic_DNA"/>
</dbReference>
<feature type="transmembrane region" description="Helical" evidence="6">
    <location>
        <begin position="172"/>
        <end position="192"/>
    </location>
</feature>
<dbReference type="Proteomes" id="UP001243846">
    <property type="component" value="Unassembled WGS sequence"/>
</dbReference>